<proteinExistence type="predicted"/>
<comment type="caution">
    <text evidence="4">The sequence shown here is derived from an EMBL/GenBank/DDBJ whole genome shotgun (WGS) entry which is preliminary data.</text>
</comment>
<dbReference type="GO" id="GO:0009707">
    <property type="term" value="C:chloroplast outer membrane"/>
    <property type="evidence" value="ECO:0007669"/>
    <property type="project" value="TreeGrafter"/>
</dbReference>
<keyword evidence="1" id="KW-0547">Nucleotide-binding</keyword>
<dbReference type="Proteomes" id="UP001345219">
    <property type="component" value="Chromosome 1"/>
</dbReference>
<dbReference type="PANTHER" id="PTHR10903:SF137">
    <property type="entry name" value="P-LOOP CONTAINING NUCLEOSIDE TRIPHOSPHATE HYDROLASES SUPERFAMILY PROTEIN"/>
    <property type="match status" value="1"/>
</dbReference>
<keyword evidence="5" id="KW-1185">Reference proteome</keyword>
<feature type="domain" description="AIG1-type G" evidence="3">
    <location>
        <begin position="435"/>
        <end position="655"/>
    </location>
</feature>
<dbReference type="InterPro" id="IPR045058">
    <property type="entry name" value="GIMA/IAN/Toc"/>
</dbReference>
<reference evidence="4 5" key="1">
    <citation type="journal article" date="2023" name="Hortic Res">
        <title>Pangenome of water caltrop reveals structural variations and asymmetric subgenome divergence after allopolyploidization.</title>
        <authorList>
            <person name="Zhang X."/>
            <person name="Chen Y."/>
            <person name="Wang L."/>
            <person name="Yuan Y."/>
            <person name="Fang M."/>
            <person name="Shi L."/>
            <person name="Lu R."/>
            <person name="Comes H.P."/>
            <person name="Ma Y."/>
            <person name="Chen Y."/>
            <person name="Huang G."/>
            <person name="Zhou Y."/>
            <person name="Zheng Z."/>
            <person name="Qiu Y."/>
        </authorList>
    </citation>
    <scope>NUCLEOTIDE SEQUENCE [LARGE SCALE GENOMIC DNA]</scope>
    <source>
        <tissue evidence="4">Roots</tissue>
    </source>
</reference>
<keyword evidence="2" id="KW-0342">GTP-binding</keyword>
<dbReference type="PROSITE" id="PS51720">
    <property type="entry name" value="G_AIG1"/>
    <property type="match status" value="1"/>
</dbReference>
<protein>
    <recommendedName>
        <fullName evidence="3">AIG1-type G domain-containing protein</fullName>
    </recommendedName>
</protein>
<dbReference type="InterPro" id="IPR027417">
    <property type="entry name" value="P-loop_NTPase"/>
</dbReference>
<name>A0AAN7GMJ6_9MYRT</name>
<dbReference type="Pfam" id="PF04548">
    <property type="entry name" value="AIG1"/>
    <property type="match status" value="1"/>
</dbReference>
<accession>A0AAN7GMJ6</accession>
<dbReference type="InterPro" id="IPR006703">
    <property type="entry name" value="G_AIG1"/>
</dbReference>
<evidence type="ECO:0000256" key="1">
    <source>
        <dbReference type="ARBA" id="ARBA00022741"/>
    </source>
</evidence>
<dbReference type="GO" id="GO:0045036">
    <property type="term" value="P:protein targeting to chloroplast"/>
    <property type="evidence" value="ECO:0007669"/>
    <property type="project" value="TreeGrafter"/>
</dbReference>
<evidence type="ECO:0000256" key="2">
    <source>
        <dbReference type="ARBA" id="ARBA00023134"/>
    </source>
</evidence>
<dbReference type="EMBL" id="JAXIOK010000023">
    <property type="protein sequence ID" value="KAK4742668.1"/>
    <property type="molecule type" value="Genomic_DNA"/>
</dbReference>
<organism evidence="4 5">
    <name type="scientific">Trapa incisa</name>
    <dbReference type="NCBI Taxonomy" id="236973"/>
    <lineage>
        <taxon>Eukaryota</taxon>
        <taxon>Viridiplantae</taxon>
        <taxon>Streptophyta</taxon>
        <taxon>Embryophyta</taxon>
        <taxon>Tracheophyta</taxon>
        <taxon>Spermatophyta</taxon>
        <taxon>Magnoliopsida</taxon>
        <taxon>eudicotyledons</taxon>
        <taxon>Gunneridae</taxon>
        <taxon>Pentapetalae</taxon>
        <taxon>rosids</taxon>
        <taxon>malvids</taxon>
        <taxon>Myrtales</taxon>
        <taxon>Lythraceae</taxon>
        <taxon>Trapa</taxon>
    </lineage>
</organism>
<dbReference type="SUPFAM" id="SSF52540">
    <property type="entry name" value="P-loop containing nucleoside triphosphate hydrolases"/>
    <property type="match status" value="1"/>
</dbReference>
<dbReference type="AlphaFoldDB" id="A0AAN7GMJ6"/>
<dbReference type="GO" id="GO:0005525">
    <property type="term" value="F:GTP binding"/>
    <property type="evidence" value="ECO:0007669"/>
    <property type="project" value="UniProtKB-KW"/>
</dbReference>
<evidence type="ECO:0000313" key="5">
    <source>
        <dbReference type="Proteomes" id="UP001345219"/>
    </source>
</evidence>
<evidence type="ECO:0000313" key="4">
    <source>
        <dbReference type="EMBL" id="KAK4742668.1"/>
    </source>
</evidence>
<dbReference type="PANTHER" id="PTHR10903">
    <property type="entry name" value="GTPASE, IMAP FAMILY MEMBER-RELATED"/>
    <property type="match status" value="1"/>
</dbReference>
<evidence type="ECO:0000259" key="3">
    <source>
        <dbReference type="PROSITE" id="PS51720"/>
    </source>
</evidence>
<sequence length="825" mass="90811">MDHLKPRISLPGEGLLSLFSTASPGPLLVRAPLTLEEDDADSDSDSEPDFPIIKLSNGTGTFSSNETAEAASYIAFSADPDEATDQNTLRSHKSWIFRPTVVNRDEEVDDQEDVLLMEINGGPGGLGPAPIARVSMESDDDEEEEMVVPEEIEEDEFLVARVQGFVLRDKEGHTKGNESQLNVKCRGDHEWKLSEILALKLDDDEMSESNACTNDGNQWEQLEVSLKDDLWVKGMIESCDSGNDEISGGGNIIVPPDLQSCGEVLCGFLVGKAAINPILKDAAESAEPVMVMEMEGSEQESGFASEMILQDLGTKEKNPTVEEVEVGIDPFPYVNELEYETKMVDDVKLVDVLKDASENWLPSLTAEIEKIVIYDGSSSNHFGYVGDGKAKGRQSFNSEWEGSLVIPGEASKLENIELSRLQFLGLLLSKSADLDFSLNVIVIGKPGVGRSSSIDSILDDQRLPAMVPLRPATAATTTRIKEVLGTVCGIRARILDIPGLRVSTSERLLNLKMLSVVKKYTDEFPSDALLYVDRLDDSTREFNDITVLQTISSSLSSSIWEKAILVLTHAATFASHEEEANVRQRLDVIHHCIHRLSHMPPMSLVGNITIADKQETPRPKGWWRMQLLLLCFLMKIMMTKASPKSEILRAHQNDQDKDVNCVEHGCTEVQGAIIDFLLANPTLYAEYRYCTFNLLELKIQDLAGKLASILNGLTKLLPPSLRRNVDEDKPVDLPVEEIQSPLLLPLKDVGNDCTVGVDLQSRFSLGMGCSKLDVLVGLRDERRWKIKLRISSSHGLAASIISLLPIAGSIFRFLFSSHCSGVSST</sequence>
<gene>
    <name evidence="4" type="ORF">SAY87_000669</name>
</gene>
<dbReference type="Gene3D" id="3.40.50.300">
    <property type="entry name" value="P-loop containing nucleotide triphosphate hydrolases"/>
    <property type="match status" value="1"/>
</dbReference>